<evidence type="ECO:0000313" key="3">
    <source>
        <dbReference type="EMBL" id="DAB36789.1"/>
    </source>
</evidence>
<sequence>MNPLDLYAKIEPFIGFYDQYEILYKTYLRYLSAYPIGSVLDVGCGNGKFLKHLLERHIDAEGIDRSASMIQRANEIGVRASCKELEDFEAECFDCVTAVADVLNYIPPKELAGFFHAINRVLKPKGYFVCDVNTLYGFEAVAEGVMRFENETQFLCIEANYADKELLTHIAFFEKEGELYRKHSGQIRQYFHTLGELKKQEGFRLETTEALRLFGDSPDKTLLVYRKR</sequence>
<dbReference type="Proteomes" id="UP000231638">
    <property type="component" value="Unassembled WGS sequence"/>
</dbReference>
<evidence type="ECO:0000259" key="2">
    <source>
        <dbReference type="Pfam" id="PF13649"/>
    </source>
</evidence>
<dbReference type="GO" id="GO:0008168">
    <property type="term" value="F:methyltransferase activity"/>
    <property type="evidence" value="ECO:0007669"/>
    <property type="project" value="UniProtKB-KW"/>
</dbReference>
<dbReference type="PANTHER" id="PTHR43861">
    <property type="entry name" value="TRANS-ACONITATE 2-METHYLTRANSFERASE-RELATED"/>
    <property type="match status" value="1"/>
</dbReference>
<keyword evidence="3" id="KW-0489">Methyltransferase</keyword>
<dbReference type="SUPFAM" id="SSF53335">
    <property type="entry name" value="S-adenosyl-L-methionine-dependent methyltransferases"/>
    <property type="match status" value="1"/>
</dbReference>
<organism evidence="3 4">
    <name type="scientific">Sulfurospirillum cavolei</name>
    <dbReference type="NCBI Taxonomy" id="366522"/>
    <lineage>
        <taxon>Bacteria</taxon>
        <taxon>Pseudomonadati</taxon>
        <taxon>Campylobacterota</taxon>
        <taxon>Epsilonproteobacteria</taxon>
        <taxon>Campylobacterales</taxon>
        <taxon>Sulfurospirillaceae</taxon>
        <taxon>Sulfurospirillum</taxon>
    </lineage>
</organism>
<evidence type="ECO:0000256" key="1">
    <source>
        <dbReference type="ARBA" id="ARBA00022679"/>
    </source>
</evidence>
<evidence type="ECO:0000313" key="4">
    <source>
        <dbReference type="Proteomes" id="UP000231638"/>
    </source>
</evidence>
<dbReference type="InterPro" id="IPR029063">
    <property type="entry name" value="SAM-dependent_MTases_sf"/>
</dbReference>
<accession>A0A2D3WI77</accession>
<name>A0A2D3WI77_9BACT</name>
<gene>
    <name evidence="3" type="ORF">CFH80_02940</name>
</gene>
<dbReference type="CDD" id="cd02440">
    <property type="entry name" value="AdoMet_MTases"/>
    <property type="match status" value="1"/>
</dbReference>
<dbReference type="Pfam" id="PF13649">
    <property type="entry name" value="Methyltransf_25"/>
    <property type="match status" value="1"/>
</dbReference>
<reference evidence="3 4" key="1">
    <citation type="journal article" date="2017" name="Front. Microbiol.">
        <title>Comparative Genomic Analysis of the Class Epsilonproteobacteria and Proposed Reclassification to Epsilonbacteraeota (phyl. nov.).</title>
        <authorList>
            <person name="Waite D.W."/>
            <person name="Vanwonterghem I."/>
            <person name="Rinke C."/>
            <person name="Parks D.H."/>
            <person name="Zhang Y."/>
            <person name="Takai K."/>
            <person name="Sievert S.M."/>
            <person name="Simon J."/>
            <person name="Campbell B.J."/>
            <person name="Hanson T.E."/>
            <person name="Woyke T."/>
            <person name="Klotz M.G."/>
            <person name="Hugenholtz P."/>
        </authorList>
    </citation>
    <scope>NUCLEOTIDE SEQUENCE [LARGE SCALE GENOMIC DNA]</scope>
    <source>
        <strain evidence="3">UBA11420</strain>
    </source>
</reference>
<dbReference type="STRING" id="366522.GCA_001548055_02192"/>
<keyword evidence="1 3" id="KW-0808">Transferase</keyword>
<dbReference type="Gene3D" id="3.40.50.150">
    <property type="entry name" value="Vaccinia Virus protein VP39"/>
    <property type="match status" value="1"/>
</dbReference>
<comment type="caution">
    <text evidence="3">The sequence shown here is derived from an EMBL/GenBank/DDBJ whole genome shotgun (WGS) entry which is preliminary data.</text>
</comment>
<dbReference type="EMBL" id="DLUG01000082">
    <property type="protein sequence ID" value="DAB36789.1"/>
    <property type="molecule type" value="Genomic_DNA"/>
</dbReference>
<dbReference type="InterPro" id="IPR041698">
    <property type="entry name" value="Methyltransf_25"/>
</dbReference>
<dbReference type="GO" id="GO:0032259">
    <property type="term" value="P:methylation"/>
    <property type="evidence" value="ECO:0007669"/>
    <property type="project" value="UniProtKB-KW"/>
</dbReference>
<protein>
    <submittedName>
        <fullName evidence="3">Methyltransferase type 11</fullName>
    </submittedName>
</protein>
<dbReference type="Gene3D" id="2.20.25.110">
    <property type="entry name" value="S-adenosyl-L-methionine-dependent methyltransferases"/>
    <property type="match status" value="1"/>
</dbReference>
<proteinExistence type="predicted"/>
<feature type="domain" description="Methyltransferase" evidence="2">
    <location>
        <begin position="39"/>
        <end position="126"/>
    </location>
</feature>
<dbReference type="AlphaFoldDB" id="A0A2D3WI77"/>